<comment type="caution">
    <text evidence="1">The sequence shown here is derived from an EMBL/GenBank/DDBJ whole genome shotgun (WGS) entry which is preliminary data.</text>
</comment>
<organism evidence="1 2">
    <name type="scientific">Lactobacillus amylolyticus DSM 11664</name>
    <dbReference type="NCBI Taxonomy" id="585524"/>
    <lineage>
        <taxon>Bacteria</taxon>
        <taxon>Bacillati</taxon>
        <taxon>Bacillota</taxon>
        <taxon>Bacilli</taxon>
        <taxon>Lactobacillales</taxon>
        <taxon>Lactobacillaceae</taxon>
        <taxon>Lactobacillus</taxon>
    </lineage>
</organism>
<accession>D4YRD0</accession>
<protein>
    <submittedName>
        <fullName evidence="1">Uncharacterized protein</fullName>
    </submittedName>
</protein>
<keyword evidence="2" id="KW-1185">Reference proteome</keyword>
<proteinExistence type="predicted"/>
<evidence type="ECO:0000313" key="2">
    <source>
        <dbReference type="Proteomes" id="UP000004069"/>
    </source>
</evidence>
<dbReference type="AlphaFoldDB" id="D4YRD0"/>
<dbReference type="Gene3D" id="2.40.37.10">
    <property type="entry name" value="Lyase, Ornithine Decarboxylase, Chain A, domain 1"/>
    <property type="match status" value="1"/>
</dbReference>
<dbReference type="GO" id="GO:0003824">
    <property type="term" value="F:catalytic activity"/>
    <property type="evidence" value="ECO:0007669"/>
    <property type="project" value="InterPro"/>
</dbReference>
<feature type="non-terminal residue" evidence="1">
    <location>
        <position position="1"/>
    </location>
</feature>
<evidence type="ECO:0000313" key="1">
    <source>
        <dbReference type="EMBL" id="EFG56303.1"/>
    </source>
</evidence>
<dbReference type="EMBL" id="ADNY01000002">
    <property type="protein sequence ID" value="EFG56303.1"/>
    <property type="molecule type" value="Genomic_DNA"/>
</dbReference>
<dbReference type="eggNOG" id="COG0019">
    <property type="taxonomic scope" value="Bacteria"/>
</dbReference>
<dbReference type="InterPro" id="IPR009006">
    <property type="entry name" value="Ala_racemase/Decarboxylase_C"/>
</dbReference>
<reference evidence="1 2" key="1">
    <citation type="submission" date="2010-04" db="EMBL/GenBank/DDBJ databases">
        <authorList>
            <person name="Muzny D."/>
            <person name="Qin X."/>
            <person name="Deng J."/>
            <person name="Jiang H."/>
            <person name="Liu Y."/>
            <person name="Qu J."/>
            <person name="Song X.-Z."/>
            <person name="Zhang L."/>
            <person name="Thornton R."/>
            <person name="Coyle M."/>
            <person name="Francisco L."/>
            <person name="Jackson L."/>
            <person name="Javaid M."/>
            <person name="Korchina V."/>
            <person name="Kovar C."/>
            <person name="Mata R."/>
            <person name="Mathew T."/>
            <person name="Ngo R."/>
            <person name="Nguyen L."/>
            <person name="Nguyen N."/>
            <person name="Okwuonu G."/>
            <person name="Ongeri F."/>
            <person name="Pham C."/>
            <person name="Simmons D."/>
            <person name="Wilczek-Boney K."/>
            <person name="Hale W."/>
            <person name="Jakkamsetti A."/>
            <person name="Pham P."/>
            <person name="Ruth R."/>
            <person name="San Lucas F."/>
            <person name="Warren J."/>
            <person name="Zhang J."/>
            <person name="Zhao Z."/>
            <person name="Zhou C."/>
            <person name="Zhu D."/>
            <person name="Lee S."/>
            <person name="Bess C."/>
            <person name="Blankenburg K."/>
            <person name="Forbes L."/>
            <person name="Fu Q."/>
            <person name="Gubbala S."/>
            <person name="Hirani K."/>
            <person name="Jayaseelan J.C."/>
            <person name="Lara F."/>
            <person name="Munidasa M."/>
            <person name="Palculict T."/>
            <person name="Patil S."/>
            <person name="Pu L.-L."/>
            <person name="Saada N."/>
            <person name="Tang L."/>
            <person name="Weissenberger G."/>
            <person name="Zhu Y."/>
            <person name="Hemphill L."/>
            <person name="Shang Y."/>
            <person name="Youmans B."/>
            <person name="Ayvaz T."/>
            <person name="Ross M."/>
            <person name="Santibanez J."/>
            <person name="Aqrawi P."/>
            <person name="Gross S."/>
            <person name="Joshi V."/>
            <person name="Fowler G."/>
            <person name="Nazareth L."/>
            <person name="Reid J."/>
            <person name="Worley K."/>
            <person name="Petrosino J."/>
            <person name="Highlander S."/>
            <person name="Gibbs R."/>
        </authorList>
    </citation>
    <scope>NUCLEOTIDE SEQUENCE [LARGE SCALE GENOMIC DNA]</scope>
    <source>
        <strain evidence="1 2">DSM 11664</strain>
    </source>
</reference>
<gene>
    <name evidence="1" type="ORF">HMPREF0493_0058</name>
</gene>
<dbReference type="SUPFAM" id="SSF50621">
    <property type="entry name" value="Alanine racemase C-terminal domain-like"/>
    <property type="match status" value="1"/>
</dbReference>
<sequence>GILKATVIDESIEDNIRTITLNTSQFNNSSWYVPKIVAYKKEGLKKLDTYVYGNTCYEKDYFGKYTSTLISLNSDVIMYPVGAYYFTTHRELHGLSFPKEYCI</sequence>
<dbReference type="Proteomes" id="UP000004069">
    <property type="component" value="Unassembled WGS sequence"/>
</dbReference>
<name>D4YRD0_9LACO</name>